<feature type="region of interest" description="Disordered" evidence="1">
    <location>
        <begin position="1"/>
        <end position="65"/>
    </location>
</feature>
<dbReference type="KEGG" id="sbae:DSM104329_00116"/>
<organism evidence="2 3">
    <name type="scientific">Capillimicrobium parvum</name>
    <dbReference type="NCBI Taxonomy" id="2884022"/>
    <lineage>
        <taxon>Bacteria</taxon>
        <taxon>Bacillati</taxon>
        <taxon>Actinomycetota</taxon>
        <taxon>Thermoleophilia</taxon>
        <taxon>Solirubrobacterales</taxon>
        <taxon>Capillimicrobiaceae</taxon>
        <taxon>Capillimicrobium</taxon>
    </lineage>
</organism>
<proteinExistence type="predicted"/>
<protein>
    <submittedName>
        <fullName evidence="2">Uncharacterized protein</fullName>
    </submittedName>
</protein>
<accession>A0A9E7BWA2</accession>
<evidence type="ECO:0000313" key="3">
    <source>
        <dbReference type="Proteomes" id="UP001162834"/>
    </source>
</evidence>
<dbReference type="AlphaFoldDB" id="A0A9E7BWA2"/>
<reference evidence="2" key="1">
    <citation type="journal article" date="2022" name="Int. J. Syst. Evol. Microbiol.">
        <title>Pseudomonas aegrilactucae sp. nov. and Pseudomonas morbosilactucae sp. nov., pathogens causing bacterial rot of lettuce in Japan.</title>
        <authorList>
            <person name="Sawada H."/>
            <person name="Fujikawa T."/>
            <person name="Satou M."/>
        </authorList>
    </citation>
    <scope>NUCLEOTIDE SEQUENCE</scope>
    <source>
        <strain evidence="2">0166_1</strain>
    </source>
</reference>
<dbReference type="RefSeq" id="WP_259313445.1">
    <property type="nucleotide sequence ID" value="NZ_CP087164.1"/>
</dbReference>
<feature type="compositionally biased region" description="Basic and acidic residues" evidence="1">
    <location>
        <begin position="25"/>
        <end position="43"/>
    </location>
</feature>
<gene>
    <name evidence="2" type="ORF">DSM104329_00116</name>
</gene>
<name>A0A9E7BWA2_9ACTN</name>
<dbReference type="EMBL" id="CP087164">
    <property type="protein sequence ID" value="UGS33751.1"/>
    <property type="molecule type" value="Genomic_DNA"/>
</dbReference>
<dbReference type="Proteomes" id="UP001162834">
    <property type="component" value="Chromosome"/>
</dbReference>
<evidence type="ECO:0000313" key="2">
    <source>
        <dbReference type="EMBL" id="UGS33751.1"/>
    </source>
</evidence>
<sequence length="65" mass="7431">MHQRIDPIGPRTDGPGWVMPVAGMRRVERREEDEPRREREPRRRSPSPPRRAGAPDAAGHVDVEV</sequence>
<keyword evidence="3" id="KW-1185">Reference proteome</keyword>
<evidence type="ECO:0000256" key="1">
    <source>
        <dbReference type="SAM" id="MobiDB-lite"/>
    </source>
</evidence>